<evidence type="ECO:0000256" key="1">
    <source>
        <dbReference type="SAM" id="MobiDB-lite"/>
    </source>
</evidence>
<feature type="region of interest" description="Disordered" evidence="1">
    <location>
        <begin position="1"/>
        <end position="61"/>
    </location>
</feature>
<name>A0AAV2EJU3_9ROSI</name>
<keyword evidence="2" id="KW-0472">Membrane</keyword>
<feature type="compositionally biased region" description="Pro residues" evidence="1">
    <location>
        <begin position="42"/>
        <end position="55"/>
    </location>
</feature>
<feature type="transmembrane region" description="Helical" evidence="2">
    <location>
        <begin position="127"/>
        <end position="150"/>
    </location>
</feature>
<feature type="transmembrane region" description="Helical" evidence="2">
    <location>
        <begin position="162"/>
        <end position="181"/>
    </location>
</feature>
<feature type="compositionally biased region" description="Low complexity" evidence="1">
    <location>
        <begin position="17"/>
        <end position="26"/>
    </location>
</feature>
<dbReference type="EMBL" id="OZ034818">
    <property type="protein sequence ID" value="CAL1386236.1"/>
    <property type="molecule type" value="Genomic_DNA"/>
</dbReference>
<organism evidence="3 4">
    <name type="scientific">Linum trigynum</name>
    <dbReference type="NCBI Taxonomy" id="586398"/>
    <lineage>
        <taxon>Eukaryota</taxon>
        <taxon>Viridiplantae</taxon>
        <taxon>Streptophyta</taxon>
        <taxon>Embryophyta</taxon>
        <taxon>Tracheophyta</taxon>
        <taxon>Spermatophyta</taxon>
        <taxon>Magnoliopsida</taxon>
        <taxon>eudicotyledons</taxon>
        <taxon>Gunneridae</taxon>
        <taxon>Pentapetalae</taxon>
        <taxon>rosids</taxon>
        <taxon>fabids</taxon>
        <taxon>Malpighiales</taxon>
        <taxon>Linaceae</taxon>
        <taxon>Linum</taxon>
    </lineage>
</organism>
<protein>
    <recommendedName>
        <fullName evidence="5">60S ribosomal protein L18a-like protein</fullName>
    </recommendedName>
</protein>
<proteinExistence type="predicted"/>
<keyword evidence="2" id="KW-0812">Transmembrane</keyword>
<dbReference type="Proteomes" id="UP001497516">
    <property type="component" value="Chromosome 5"/>
</dbReference>
<dbReference type="AlphaFoldDB" id="A0AAV2EJU3"/>
<accession>A0AAV2EJU3</accession>
<evidence type="ECO:0000256" key="2">
    <source>
        <dbReference type="SAM" id="Phobius"/>
    </source>
</evidence>
<evidence type="ECO:0008006" key="5">
    <source>
        <dbReference type="Google" id="ProtNLM"/>
    </source>
</evidence>
<dbReference type="PANTHER" id="PTHR46631">
    <property type="entry name" value="60S RIBOSOMAL PROTEIN L18A-LIKE"/>
    <property type="match status" value="1"/>
</dbReference>
<keyword evidence="4" id="KW-1185">Reference proteome</keyword>
<dbReference type="PANTHER" id="PTHR46631:SF4">
    <property type="entry name" value="OS06G0359400 PROTEIN"/>
    <property type="match status" value="1"/>
</dbReference>
<keyword evidence="2" id="KW-1133">Transmembrane helix</keyword>
<dbReference type="InterPro" id="IPR044804">
    <property type="entry name" value="Ribosomal_eL20z-like"/>
</dbReference>
<reference evidence="3 4" key="1">
    <citation type="submission" date="2024-04" db="EMBL/GenBank/DDBJ databases">
        <authorList>
            <person name="Fracassetti M."/>
        </authorList>
    </citation>
    <scope>NUCLEOTIDE SEQUENCE [LARGE SCALE GENOMIC DNA]</scope>
</reference>
<evidence type="ECO:0000313" key="3">
    <source>
        <dbReference type="EMBL" id="CAL1386236.1"/>
    </source>
</evidence>
<evidence type="ECO:0000313" key="4">
    <source>
        <dbReference type="Proteomes" id="UP001497516"/>
    </source>
</evidence>
<gene>
    <name evidence="3" type="ORF">LTRI10_LOCUS27313</name>
</gene>
<sequence length="187" mass="19733">MVEANSNNLGYGGGAAQNTQPPNNQQFALFVEPSAPPNSNNIPPPSQPQPPPPPAAACSTNQCGGGDYGSPAAGYPYPPYQQQQSSNVTANVYMTSVAGIPVQSNTTEVYAVVDQRPPELPCCGIGLGWLLFILGFFFAVPWYIGAGALVCSKYDKREKPGYIACAVLSVIFIILVIISASRPAYAY</sequence>